<dbReference type="Proteomes" id="UP000326924">
    <property type="component" value="Unassembled WGS sequence"/>
</dbReference>
<dbReference type="InterPro" id="IPR016181">
    <property type="entry name" value="Acyl_CoA_acyltransferase"/>
</dbReference>
<dbReference type="InterPro" id="IPR000182">
    <property type="entry name" value="GNAT_dom"/>
</dbReference>
<dbReference type="Pfam" id="PF13673">
    <property type="entry name" value="Acetyltransf_10"/>
    <property type="match status" value="1"/>
</dbReference>
<comment type="caution">
    <text evidence="2">The sequence shown here is derived from an EMBL/GenBank/DDBJ whole genome shotgun (WGS) entry which is preliminary data.</text>
</comment>
<dbReference type="SUPFAM" id="SSF55729">
    <property type="entry name" value="Acyl-CoA N-acyltransferases (Nat)"/>
    <property type="match status" value="1"/>
</dbReference>
<sequence>MPVPPQTKTAAAAAAQQQQQQQETIKLRLADLRDLARITTICIESLPDDPTFDYLWRYRHRFPADNQFFWLQTLKAHLFDPRYTMLVAVLYSPSSSPEKIAGEENLEETIISFALWERNGNTRAAKRRVRKRNSLNNRLHNGLTHAENWLISRRYTRRDADFARLEAFGNVMEDIHRQYWEKKYANNFRLDLLCTIREHRRKGAGTMLTQWGMDQAKREDANVGVESSPMGLPLYEHLGFKMEEIRHVIVKGDDEQLLVRVMALAAGSW</sequence>
<name>A0A5J5EQM6_9PEZI</name>
<reference evidence="2 3" key="1">
    <citation type="submission" date="2019-09" db="EMBL/GenBank/DDBJ databases">
        <title>Draft genome of the ectomycorrhizal ascomycete Sphaerosporella brunnea.</title>
        <authorList>
            <consortium name="DOE Joint Genome Institute"/>
            <person name="Benucci G.M."/>
            <person name="Marozzi G."/>
            <person name="Antonielli L."/>
            <person name="Sanchez S."/>
            <person name="Marco P."/>
            <person name="Wang X."/>
            <person name="Falini L.B."/>
            <person name="Barry K."/>
            <person name="Haridas S."/>
            <person name="Lipzen A."/>
            <person name="Labutti K."/>
            <person name="Grigoriev I.V."/>
            <person name="Murat C."/>
            <person name="Martin F."/>
            <person name="Albertini E."/>
            <person name="Donnini D."/>
            <person name="Bonito G."/>
        </authorList>
    </citation>
    <scope>NUCLEOTIDE SEQUENCE [LARGE SCALE GENOMIC DNA]</scope>
    <source>
        <strain evidence="2 3">Sb_GMNB300</strain>
    </source>
</reference>
<evidence type="ECO:0000259" key="1">
    <source>
        <dbReference type="Pfam" id="PF13673"/>
    </source>
</evidence>
<evidence type="ECO:0000313" key="2">
    <source>
        <dbReference type="EMBL" id="KAA8899948.1"/>
    </source>
</evidence>
<dbReference type="EMBL" id="VXIS01000161">
    <property type="protein sequence ID" value="KAA8899948.1"/>
    <property type="molecule type" value="Genomic_DNA"/>
</dbReference>
<protein>
    <recommendedName>
        <fullName evidence="1">N-acetyltransferase domain-containing protein</fullName>
    </recommendedName>
</protein>
<dbReference type="InParanoid" id="A0A5J5EQM6"/>
<dbReference type="Gene3D" id="3.40.630.30">
    <property type="match status" value="1"/>
</dbReference>
<dbReference type="OrthoDB" id="4738875at2759"/>
<dbReference type="PANTHER" id="PTHR42791:SF2">
    <property type="entry name" value="N-ACETYLTRANSFERASE DOMAIN-CONTAINING PROTEIN"/>
    <property type="match status" value="1"/>
</dbReference>
<dbReference type="InterPro" id="IPR052523">
    <property type="entry name" value="Trichothecene_AcTrans"/>
</dbReference>
<organism evidence="2 3">
    <name type="scientific">Sphaerosporella brunnea</name>
    <dbReference type="NCBI Taxonomy" id="1250544"/>
    <lineage>
        <taxon>Eukaryota</taxon>
        <taxon>Fungi</taxon>
        <taxon>Dikarya</taxon>
        <taxon>Ascomycota</taxon>
        <taxon>Pezizomycotina</taxon>
        <taxon>Pezizomycetes</taxon>
        <taxon>Pezizales</taxon>
        <taxon>Pyronemataceae</taxon>
        <taxon>Sphaerosporella</taxon>
    </lineage>
</organism>
<feature type="domain" description="N-acetyltransferase" evidence="1">
    <location>
        <begin position="186"/>
        <end position="243"/>
    </location>
</feature>
<dbReference type="AlphaFoldDB" id="A0A5J5EQM6"/>
<evidence type="ECO:0000313" key="3">
    <source>
        <dbReference type="Proteomes" id="UP000326924"/>
    </source>
</evidence>
<dbReference type="PANTHER" id="PTHR42791">
    <property type="entry name" value="GNAT FAMILY ACETYLTRANSFERASE"/>
    <property type="match status" value="1"/>
</dbReference>
<accession>A0A5J5EQM6</accession>
<proteinExistence type="predicted"/>
<gene>
    <name evidence="2" type="ORF">FN846DRAFT_920917</name>
</gene>
<keyword evidence="3" id="KW-1185">Reference proteome</keyword>
<dbReference type="GO" id="GO:0016747">
    <property type="term" value="F:acyltransferase activity, transferring groups other than amino-acyl groups"/>
    <property type="evidence" value="ECO:0007669"/>
    <property type="project" value="InterPro"/>
</dbReference>